<dbReference type="InterPro" id="IPR011990">
    <property type="entry name" value="TPR-like_helical_dom_sf"/>
</dbReference>
<evidence type="ECO:0000313" key="4">
    <source>
        <dbReference type="Ensembl" id="ENSNNAP00000005762.1"/>
    </source>
</evidence>
<dbReference type="GO" id="GO:0030544">
    <property type="term" value="F:Hsp70 protein binding"/>
    <property type="evidence" value="ECO:0007669"/>
    <property type="project" value="TreeGrafter"/>
</dbReference>
<keyword evidence="2 3" id="KW-0802">TPR repeat</keyword>
<accession>A0A8C6VLG6</accession>
<evidence type="ECO:0000313" key="5">
    <source>
        <dbReference type="Proteomes" id="UP000694559"/>
    </source>
</evidence>
<sequence>MGSSNLPRFRSDLSFTNSEDRLFLRESLQTVVSSLSPTADDICIEERDSELQEDNQKQDQTEESISIELENKVVRNKEEKMKLDHNKDSQEIIDENVETDERWKQTNENKKAALDAMEKGEYQKAAELFTKAIKLNPHFTNLYVCRASAFLKLHMPIAAVKDCNNAIKLNPNMALPYKYRGEAFCMLGYWQEATKDFSVS</sequence>
<dbReference type="PANTHER" id="PTHR45883">
    <property type="entry name" value="HSC70-INTERACTING PROTEIN"/>
    <property type="match status" value="1"/>
</dbReference>
<dbReference type="SMART" id="SM00028">
    <property type="entry name" value="TPR"/>
    <property type="match status" value="2"/>
</dbReference>
<evidence type="ECO:0000256" key="1">
    <source>
        <dbReference type="ARBA" id="ARBA00022737"/>
    </source>
</evidence>
<evidence type="ECO:0000256" key="2">
    <source>
        <dbReference type="ARBA" id="ARBA00022803"/>
    </source>
</evidence>
<dbReference type="InterPro" id="IPR019734">
    <property type="entry name" value="TPR_rpt"/>
</dbReference>
<organism evidence="4 5">
    <name type="scientific">Naja naja</name>
    <name type="common">Indian cobra</name>
    <dbReference type="NCBI Taxonomy" id="35670"/>
    <lineage>
        <taxon>Eukaryota</taxon>
        <taxon>Metazoa</taxon>
        <taxon>Chordata</taxon>
        <taxon>Craniata</taxon>
        <taxon>Vertebrata</taxon>
        <taxon>Euteleostomi</taxon>
        <taxon>Lepidosauria</taxon>
        <taxon>Squamata</taxon>
        <taxon>Bifurcata</taxon>
        <taxon>Unidentata</taxon>
        <taxon>Episquamata</taxon>
        <taxon>Toxicofera</taxon>
        <taxon>Serpentes</taxon>
        <taxon>Colubroidea</taxon>
        <taxon>Elapidae</taxon>
        <taxon>Elapinae</taxon>
        <taxon>Naja</taxon>
    </lineage>
</organism>
<protein>
    <submittedName>
        <fullName evidence="4">Uncharacterized protein</fullName>
    </submittedName>
</protein>
<dbReference type="AlphaFoldDB" id="A0A8C6VLG6"/>
<dbReference type="PROSITE" id="PS50005">
    <property type="entry name" value="TPR"/>
    <property type="match status" value="1"/>
</dbReference>
<evidence type="ECO:0000256" key="3">
    <source>
        <dbReference type="PROSITE-ProRule" id="PRU00339"/>
    </source>
</evidence>
<dbReference type="Gene3D" id="1.25.40.10">
    <property type="entry name" value="Tetratricopeptide repeat domain"/>
    <property type="match status" value="1"/>
</dbReference>
<dbReference type="Proteomes" id="UP000694559">
    <property type="component" value="Unplaced"/>
</dbReference>
<dbReference type="SUPFAM" id="SSF48452">
    <property type="entry name" value="TPR-like"/>
    <property type="match status" value="1"/>
</dbReference>
<dbReference type="Pfam" id="PF07719">
    <property type="entry name" value="TPR_2"/>
    <property type="match status" value="1"/>
</dbReference>
<dbReference type="Ensembl" id="ENSNNAT00000006021.1">
    <property type="protein sequence ID" value="ENSNNAP00000005762.1"/>
    <property type="gene ID" value="ENSNNAG00000003876.1"/>
</dbReference>
<dbReference type="InterPro" id="IPR013105">
    <property type="entry name" value="TPR_2"/>
</dbReference>
<dbReference type="GeneTree" id="ENSGT00390000001347"/>
<feature type="repeat" description="TPR" evidence="3">
    <location>
        <begin position="106"/>
        <end position="139"/>
    </location>
</feature>
<reference evidence="4" key="2">
    <citation type="submission" date="2025-09" db="UniProtKB">
        <authorList>
            <consortium name="Ensembl"/>
        </authorList>
    </citation>
    <scope>IDENTIFICATION</scope>
</reference>
<name>A0A8C6VLG6_NAJNA</name>
<keyword evidence="1" id="KW-0677">Repeat</keyword>
<dbReference type="PANTHER" id="PTHR45883:SF2">
    <property type="entry name" value="HSC70-INTERACTING PROTEIN"/>
    <property type="match status" value="1"/>
</dbReference>
<dbReference type="OrthoDB" id="533763at2759"/>
<proteinExistence type="predicted"/>
<keyword evidence="5" id="KW-1185">Reference proteome</keyword>
<reference evidence="4" key="1">
    <citation type="submission" date="2025-08" db="UniProtKB">
        <authorList>
            <consortium name="Ensembl"/>
        </authorList>
    </citation>
    <scope>IDENTIFICATION</scope>
</reference>
<dbReference type="OMA" id="HSEMQYL"/>